<dbReference type="Gramene" id="Psat04G0092200-T1">
    <property type="protein sequence ID" value="KAI5415688.1"/>
    <property type="gene ID" value="KIW84_040922"/>
</dbReference>
<dbReference type="GO" id="GO:0038023">
    <property type="term" value="F:signaling receptor activity"/>
    <property type="evidence" value="ECO:0007669"/>
    <property type="project" value="InterPro"/>
</dbReference>
<dbReference type="InterPro" id="IPR024949">
    <property type="entry name" value="Bet_v_I_allergen"/>
</dbReference>
<feature type="region of interest" description="Disordered" evidence="4">
    <location>
        <begin position="242"/>
        <end position="326"/>
    </location>
</feature>
<feature type="compositionally biased region" description="Polar residues" evidence="4">
    <location>
        <begin position="292"/>
        <end position="310"/>
    </location>
</feature>
<dbReference type="InterPro" id="IPR006121">
    <property type="entry name" value="HMA_dom"/>
</dbReference>
<dbReference type="SUPFAM" id="SSF55008">
    <property type="entry name" value="HMA, heavy metal-associated domain"/>
    <property type="match status" value="1"/>
</dbReference>
<gene>
    <name evidence="6" type="ORF">KIW84_040922</name>
</gene>
<comment type="caution">
    <text evidence="6">The sequence shown here is derived from an EMBL/GenBank/DDBJ whole genome shotgun (WGS) entry which is preliminary data.</text>
</comment>
<reference evidence="6 7" key="1">
    <citation type="journal article" date="2022" name="Nat. Genet.">
        <title>Improved pea reference genome and pan-genome highlight genomic features and evolutionary characteristics.</title>
        <authorList>
            <person name="Yang T."/>
            <person name="Liu R."/>
            <person name="Luo Y."/>
            <person name="Hu S."/>
            <person name="Wang D."/>
            <person name="Wang C."/>
            <person name="Pandey M.K."/>
            <person name="Ge S."/>
            <person name="Xu Q."/>
            <person name="Li N."/>
            <person name="Li G."/>
            <person name="Huang Y."/>
            <person name="Saxena R.K."/>
            <person name="Ji Y."/>
            <person name="Li M."/>
            <person name="Yan X."/>
            <person name="He Y."/>
            <person name="Liu Y."/>
            <person name="Wang X."/>
            <person name="Xiang C."/>
            <person name="Varshney R.K."/>
            <person name="Ding H."/>
            <person name="Gao S."/>
            <person name="Zong X."/>
        </authorList>
    </citation>
    <scope>NUCLEOTIDE SEQUENCE [LARGE SCALE GENOMIC DNA]</scope>
    <source>
        <strain evidence="6 7">cv. Zhongwan 6</strain>
    </source>
</reference>
<dbReference type="Gene3D" id="3.30.530.20">
    <property type="match status" value="1"/>
</dbReference>
<evidence type="ECO:0000256" key="4">
    <source>
        <dbReference type="SAM" id="MobiDB-lite"/>
    </source>
</evidence>
<name>A0A9D5ANN7_PEA</name>
<organism evidence="6 7">
    <name type="scientific">Pisum sativum</name>
    <name type="common">Garden pea</name>
    <name type="synonym">Lathyrus oleraceus</name>
    <dbReference type="NCBI Taxonomy" id="3888"/>
    <lineage>
        <taxon>Eukaryota</taxon>
        <taxon>Viridiplantae</taxon>
        <taxon>Streptophyta</taxon>
        <taxon>Embryophyta</taxon>
        <taxon>Tracheophyta</taxon>
        <taxon>Spermatophyta</taxon>
        <taxon>Magnoliopsida</taxon>
        <taxon>eudicotyledons</taxon>
        <taxon>Gunneridae</taxon>
        <taxon>Pentapetalae</taxon>
        <taxon>rosids</taxon>
        <taxon>fabids</taxon>
        <taxon>Fabales</taxon>
        <taxon>Fabaceae</taxon>
        <taxon>Papilionoideae</taxon>
        <taxon>50 kb inversion clade</taxon>
        <taxon>NPAAA clade</taxon>
        <taxon>Hologalegina</taxon>
        <taxon>IRL clade</taxon>
        <taxon>Fabeae</taxon>
        <taxon>Lathyrus</taxon>
    </lineage>
</organism>
<dbReference type="PANTHER" id="PTHR31213">
    <property type="entry name" value="OS08G0374000 PROTEIN-RELATED"/>
    <property type="match status" value="1"/>
</dbReference>
<dbReference type="EMBL" id="JAMSHJ010000004">
    <property type="protein sequence ID" value="KAI5415688.1"/>
    <property type="molecule type" value="Genomic_DNA"/>
</dbReference>
<evidence type="ECO:0000256" key="1">
    <source>
        <dbReference type="ARBA" id="ARBA00009744"/>
    </source>
</evidence>
<proteinExistence type="inferred from homology"/>
<evidence type="ECO:0000313" key="6">
    <source>
        <dbReference type="EMBL" id="KAI5415688.1"/>
    </source>
</evidence>
<evidence type="ECO:0000259" key="5">
    <source>
        <dbReference type="PROSITE" id="PS50846"/>
    </source>
</evidence>
<dbReference type="InterPro" id="IPR050279">
    <property type="entry name" value="Plant_def-hormone_signal"/>
</dbReference>
<dbReference type="GO" id="GO:0010427">
    <property type="term" value="F:abscisic acid binding"/>
    <property type="evidence" value="ECO:0007669"/>
    <property type="project" value="InterPro"/>
</dbReference>
<dbReference type="PROSITE" id="PS50846">
    <property type="entry name" value="HMA_2"/>
    <property type="match status" value="1"/>
</dbReference>
<dbReference type="GO" id="GO:0005634">
    <property type="term" value="C:nucleus"/>
    <property type="evidence" value="ECO:0007669"/>
    <property type="project" value="TreeGrafter"/>
</dbReference>
<evidence type="ECO:0000313" key="7">
    <source>
        <dbReference type="Proteomes" id="UP001058974"/>
    </source>
</evidence>
<dbReference type="FunFam" id="3.30.530.20:FF:000007">
    <property type="entry name" value="Major pollen allergen Bet v 1-A"/>
    <property type="match status" value="1"/>
</dbReference>
<accession>A0A9D5ANN7</accession>
<dbReference type="GO" id="GO:0006952">
    <property type="term" value="P:defense response"/>
    <property type="evidence" value="ECO:0007669"/>
    <property type="project" value="UniProtKB-KW"/>
</dbReference>
<dbReference type="CDD" id="cd07816">
    <property type="entry name" value="Bet_v1-like"/>
    <property type="match status" value="1"/>
</dbReference>
<evidence type="ECO:0000256" key="2">
    <source>
        <dbReference type="ARBA" id="ARBA00022821"/>
    </source>
</evidence>
<dbReference type="GO" id="GO:0005737">
    <property type="term" value="C:cytoplasm"/>
    <property type="evidence" value="ECO:0007669"/>
    <property type="project" value="TreeGrafter"/>
</dbReference>
<dbReference type="Pfam" id="PF00407">
    <property type="entry name" value="Bet_v_1"/>
    <property type="match status" value="1"/>
</dbReference>
<dbReference type="GO" id="GO:0046872">
    <property type="term" value="F:metal ion binding"/>
    <property type="evidence" value="ECO:0007669"/>
    <property type="project" value="InterPro"/>
</dbReference>
<dbReference type="Pfam" id="PF00403">
    <property type="entry name" value="HMA"/>
    <property type="match status" value="1"/>
</dbReference>
<keyword evidence="7" id="KW-1185">Reference proteome</keyword>
<dbReference type="SUPFAM" id="SSF55961">
    <property type="entry name" value="Bet v1-like"/>
    <property type="match status" value="1"/>
</dbReference>
<dbReference type="PRINTS" id="PR00634">
    <property type="entry name" value="BETALLERGEN"/>
</dbReference>
<dbReference type="Proteomes" id="UP001058974">
    <property type="component" value="Chromosome 4"/>
</dbReference>
<feature type="domain" description="HMA" evidence="5">
    <location>
        <begin position="167"/>
        <end position="234"/>
    </location>
</feature>
<dbReference type="PANTHER" id="PTHR31213:SF184">
    <property type="entry name" value="PATHOGENESIS-RELATED PROTEIN BET V I FAMILY PROTEIN"/>
    <property type="match status" value="1"/>
</dbReference>
<dbReference type="InterPro" id="IPR023393">
    <property type="entry name" value="START-like_dom_sf"/>
</dbReference>
<dbReference type="GO" id="GO:0004864">
    <property type="term" value="F:protein phosphatase inhibitor activity"/>
    <property type="evidence" value="ECO:0007669"/>
    <property type="project" value="InterPro"/>
</dbReference>
<dbReference type="AlphaFoldDB" id="A0A9D5ANN7"/>
<comment type="similarity">
    <text evidence="1">Belongs to the BetVI family.</text>
</comment>
<keyword evidence="2" id="KW-0611">Plant defense</keyword>
<keyword evidence="3" id="KW-0568">Pathogenesis-related protein</keyword>
<dbReference type="PROSITE" id="PS00451">
    <property type="entry name" value="PATHOGENESIS_BETVI"/>
    <property type="match status" value="1"/>
</dbReference>
<dbReference type="Gene3D" id="3.30.70.100">
    <property type="match status" value="1"/>
</dbReference>
<protein>
    <recommendedName>
        <fullName evidence="5">HMA domain-containing protein</fullName>
    </recommendedName>
</protein>
<dbReference type="CDD" id="cd00371">
    <property type="entry name" value="HMA"/>
    <property type="match status" value="1"/>
</dbReference>
<dbReference type="GO" id="GO:0009738">
    <property type="term" value="P:abscisic acid-activated signaling pathway"/>
    <property type="evidence" value="ECO:0007669"/>
    <property type="project" value="InterPro"/>
</dbReference>
<dbReference type="InterPro" id="IPR036163">
    <property type="entry name" value="HMA_dom_sf"/>
</dbReference>
<sequence length="428" mass="48582">MGVTTFTNEYSSSVSPSRMFTALIIDSRNLIPKLLPKFVKDVNVIQGDGGAGSIEQVNFNEGSPFKYLKQKIDVLDKENLICKYTMIEGDPLGDKLESITYEVKFEGRNDGGCVCKMASSYKTIGDFDVDEEDVKEGRESTLGIYKVVESYLLENPQLSMVQESQHQMQTSRITHIQVRVDCNGCAQKIKKALNDINGIHDLRIDLDRQRLTIIGWADPEKIVKAIKNKARKNATIICSNIEKSSSKATKPKPKPKPKENAPDLDDATAQPIPKEGPQAHRTSFPEPMLEATPSSPTPTWHNARQQWQNKPETEDVEQDHMTHHHQPTWLNYVNRFSSGNNYVEQRDRRNNNGPGFLQESSRFQPLNVMHSYNTYMPSSYVTEYECVRSPSWHTQYSYMEHYSGDYNNNNVDIAAMFSDDNPNACTIV</sequence>
<dbReference type="InterPro" id="IPR000916">
    <property type="entry name" value="Bet_v_I/MLP"/>
</dbReference>
<evidence type="ECO:0000256" key="3">
    <source>
        <dbReference type="ARBA" id="ARBA00023265"/>
    </source>
</evidence>